<dbReference type="GO" id="GO:0019288">
    <property type="term" value="P:isopentenyl diphosphate biosynthetic process, methylerythritol 4-phosphate pathway"/>
    <property type="evidence" value="ECO:0007669"/>
    <property type="project" value="UniProtKB-UniRule"/>
</dbReference>
<dbReference type="Pfam" id="PF08544">
    <property type="entry name" value="GHMP_kinases_C"/>
    <property type="match status" value="1"/>
</dbReference>
<dbReference type="PIRSF" id="PIRSF010376">
    <property type="entry name" value="IspE"/>
    <property type="match status" value="1"/>
</dbReference>
<dbReference type="Proteomes" id="UP000662939">
    <property type="component" value="Chromosome"/>
</dbReference>
<dbReference type="PANTHER" id="PTHR43527">
    <property type="entry name" value="4-DIPHOSPHOCYTIDYL-2-C-METHYL-D-ERYTHRITOL KINASE, CHLOROPLASTIC"/>
    <property type="match status" value="1"/>
</dbReference>
<feature type="active site" evidence="9">
    <location>
        <position position="151"/>
    </location>
</feature>
<keyword evidence="5 9" id="KW-0547">Nucleotide-binding</keyword>
<dbReference type="Gene3D" id="3.30.70.890">
    <property type="entry name" value="GHMP kinase, C-terminal domain"/>
    <property type="match status" value="1"/>
</dbReference>
<evidence type="ECO:0000313" key="12">
    <source>
        <dbReference type="EMBL" id="QSB05512.1"/>
    </source>
</evidence>
<evidence type="ECO:0000259" key="10">
    <source>
        <dbReference type="Pfam" id="PF00288"/>
    </source>
</evidence>
<dbReference type="Pfam" id="PF00288">
    <property type="entry name" value="GHMP_kinases_N"/>
    <property type="match status" value="1"/>
</dbReference>
<evidence type="ECO:0000256" key="1">
    <source>
        <dbReference type="ARBA" id="ARBA00009684"/>
    </source>
</evidence>
<feature type="domain" description="GHMP kinase N-terminal" evidence="10">
    <location>
        <begin position="81"/>
        <end position="159"/>
    </location>
</feature>
<dbReference type="PANTHER" id="PTHR43527:SF2">
    <property type="entry name" value="4-DIPHOSPHOCYTIDYL-2-C-METHYL-D-ERYTHRITOL KINASE, CHLOROPLASTIC"/>
    <property type="match status" value="1"/>
</dbReference>
<dbReference type="GO" id="GO:0005524">
    <property type="term" value="F:ATP binding"/>
    <property type="evidence" value="ECO:0007669"/>
    <property type="project" value="UniProtKB-UniRule"/>
</dbReference>
<feature type="domain" description="GHMP kinase C-terminal" evidence="11">
    <location>
        <begin position="229"/>
        <end position="288"/>
    </location>
</feature>
<keyword evidence="4 9" id="KW-0808">Transferase</keyword>
<evidence type="ECO:0000256" key="6">
    <source>
        <dbReference type="ARBA" id="ARBA00022777"/>
    </source>
</evidence>
<dbReference type="InterPro" id="IPR036554">
    <property type="entry name" value="GHMP_kinase_C_sf"/>
</dbReference>
<evidence type="ECO:0000259" key="11">
    <source>
        <dbReference type="Pfam" id="PF08544"/>
    </source>
</evidence>
<keyword evidence="9" id="KW-0414">Isoprene biosynthesis</keyword>
<feature type="active site" evidence="9">
    <location>
        <position position="22"/>
    </location>
</feature>
<comment type="pathway">
    <text evidence="9">Isoprenoid biosynthesis; isopentenyl diphosphate biosynthesis via DXP pathway; isopentenyl diphosphate from 1-deoxy-D-xylulose 5-phosphate: step 3/6.</text>
</comment>
<dbReference type="HAMAP" id="MF_00061">
    <property type="entry name" value="IspE"/>
    <property type="match status" value="1"/>
</dbReference>
<dbReference type="InterPro" id="IPR014721">
    <property type="entry name" value="Ribsml_uS5_D2-typ_fold_subgr"/>
</dbReference>
<dbReference type="InterPro" id="IPR004424">
    <property type="entry name" value="IspE"/>
</dbReference>
<keyword evidence="7 9" id="KW-0067">ATP-binding</keyword>
<dbReference type="RefSeq" id="WP_213171520.1">
    <property type="nucleotide sequence ID" value="NZ_CP070496.1"/>
</dbReference>
<keyword evidence="13" id="KW-1185">Reference proteome</keyword>
<dbReference type="GO" id="GO:0016114">
    <property type="term" value="P:terpenoid biosynthetic process"/>
    <property type="evidence" value="ECO:0007669"/>
    <property type="project" value="UniProtKB-UniRule"/>
</dbReference>
<dbReference type="GO" id="GO:0050515">
    <property type="term" value="F:4-(cytidine 5'-diphospho)-2-C-methyl-D-erythritol kinase activity"/>
    <property type="evidence" value="ECO:0007669"/>
    <property type="project" value="UniProtKB-UniRule"/>
</dbReference>
<proteinExistence type="inferred from homology"/>
<dbReference type="KEGG" id="nav:JQS30_00785"/>
<reference evidence="12" key="1">
    <citation type="submission" date="2021-02" db="EMBL/GenBank/DDBJ databases">
        <title>Natronoglycomyces albus gen. nov., sp. nov, a haloalkaliphilic actinobacterium from a soda solonchak soil.</title>
        <authorList>
            <person name="Sorokin D.Y."/>
            <person name="Khijniak T.V."/>
            <person name="Zakharycheva A.P."/>
            <person name="Boueva O.V."/>
            <person name="Ariskina E.V."/>
            <person name="Hahnke R.L."/>
            <person name="Bunk B."/>
            <person name="Sproer C."/>
            <person name="Schumann P."/>
            <person name="Evtushenko L.I."/>
            <person name="Kublanov I.V."/>
        </authorList>
    </citation>
    <scope>NUCLEOTIDE SEQUENCE</scope>
    <source>
        <strain evidence="12">DSM 106290</strain>
    </source>
</reference>
<organism evidence="12 13">
    <name type="scientific">Natronoglycomyces albus</name>
    <dbReference type="NCBI Taxonomy" id="2811108"/>
    <lineage>
        <taxon>Bacteria</taxon>
        <taxon>Bacillati</taxon>
        <taxon>Actinomycetota</taxon>
        <taxon>Actinomycetes</taxon>
        <taxon>Glycomycetales</taxon>
        <taxon>Glycomycetaceae</taxon>
        <taxon>Natronoglycomyces</taxon>
    </lineage>
</organism>
<dbReference type="InterPro" id="IPR020568">
    <property type="entry name" value="Ribosomal_Su5_D2-typ_SF"/>
</dbReference>
<comment type="similarity">
    <text evidence="1 9">Belongs to the GHMP kinase family. IspE subfamily.</text>
</comment>
<name>A0A895XP25_9ACTN</name>
<evidence type="ECO:0000313" key="13">
    <source>
        <dbReference type="Proteomes" id="UP000662939"/>
    </source>
</evidence>
<dbReference type="EC" id="2.7.1.148" evidence="2 9"/>
<evidence type="ECO:0000256" key="3">
    <source>
        <dbReference type="ARBA" id="ARBA00017473"/>
    </source>
</evidence>
<dbReference type="NCBIfam" id="TIGR00154">
    <property type="entry name" value="ispE"/>
    <property type="match status" value="1"/>
</dbReference>
<keyword evidence="6 9" id="KW-0418">Kinase</keyword>
<evidence type="ECO:0000256" key="5">
    <source>
        <dbReference type="ARBA" id="ARBA00022741"/>
    </source>
</evidence>
<dbReference type="NCBIfam" id="NF002870">
    <property type="entry name" value="PRK03188.1"/>
    <property type="match status" value="1"/>
</dbReference>
<evidence type="ECO:0000256" key="8">
    <source>
        <dbReference type="ARBA" id="ARBA00032554"/>
    </source>
</evidence>
<sequence>MSEALARHSRPTGTVRVTVPAKINLHLGVGDLRADGFHDLTTVYQAISLYDTVTVSTSDRSGLRITVTGEGADQVPTDERNLALKAAKLLGIYGHISPAAVIHLDKRIPVAGGLAGGSADAAATLVACAQLWNLRLSDIELEKLAAGLGSDVPFCLRGGIALGTGRGEELNHDLKAAATYHWVVATSQAHISTPECYREVDRLRANDIGRYSYHVQPLLKALEAGLPAEEIAPLLVNDMEAAAVSLRPELSSLMHAGLDAGALAAHVSGSGPTVLFLARDEAHARSLAKSPKLRASAKALHVAHGPVAGPAEQLTGSR</sequence>
<evidence type="ECO:0000256" key="7">
    <source>
        <dbReference type="ARBA" id="ARBA00022840"/>
    </source>
</evidence>
<dbReference type="InterPro" id="IPR006204">
    <property type="entry name" value="GHMP_kinase_N_dom"/>
</dbReference>
<evidence type="ECO:0000256" key="4">
    <source>
        <dbReference type="ARBA" id="ARBA00022679"/>
    </source>
</evidence>
<accession>A0A895XP25</accession>
<comment type="catalytic activity">
    <reaction evidence="9">
        <text>4-CDP-2-C-methyl-D-erythritol + ATP = 4-CDP-2-C-methyl-D-erythritol 2-phosphate + ADP + H(+)</text>
        <dbReference type="Rhea" id="RHEA:18437"/>
        <dbReference type="ChEBI" id="CHEBI:15378"/>
        <dbReference type="ChEBI" id="CHEBI:30616"/>
        <dbReference type="ChEBI" id="CHEBI:57823"/>
        <dbReference type="ChEBI" id="CHEBI:57919"/>
        <dbReference type="ChEBI" id="CHEBI:456216"/>
        <dbReference type="EC" id="2.7.1.148"/>
    </reaction>
</comment>
<dbReference type="SUPFAM" id="SSF54211">
    <property type="entry name" value="Ribosomal protein S5 domain 2-like"/>
    <property type="match status" value="1"/>
</dbReference>
<protein>
    <recommendedName>
        <fullName evidence="3 9">4-diphosphocytidyl-2-C-methyl-D-erythritol kinase</fullName>
        <shortName evidence="9">CMK</shortName>
        <ecNumber evidence="2 9">2.7.1.148</ecNumber>
    </recommendedName>
    <alternativeName>
        <fullName evidence="8 9">4-(cytidine-5'-diphospho)-2-C-methyl-D-erythritol kinase</fullName>
    </alternativeName>
</protein>
<gene>
    <name evidence="9" type="primary">ispE</name>
    <name evidence="12" type="ORF">JQS30_00785</name>
</gene>
<dbReference type="SUPFAM" id="SSF55060">
    <property type="entry name" value="GHMP Kinase, C-terminal domain"/>
    <property type="match status" value="1"/>
</dbReference>
<comment type="function">
    <text evidence="9">Catalyzes the phosphorylation of the position 2 hydroxy group of 4-diphosphocytidyl-2C-methyl-D-erythritol.</text>
</comment>
<evidence type="ECO:0000256" key="2">
    <source>
        <dbReference type="ARBA" id="ARBA00012052"/>
    </source>
</evidence>
<dbReference type="AlphaFoldDB" id="A0A895XP25"/>
<dbReference type="InterPro" id="IPR013750">
    <property type="entry name" value="GHMP_kinase_C_dom"/>
</dbReference>
<evidence type="ECO:0000256" key="9">
    <source>
        <dbReference type="HAMAP-Rule" id="MF_00061"/>
    </source>
</evidence>
<dbReference type="UniPathway" id="UPA00056">
    <property type="reaction ID" value="UER00094"/>
</dbReference>
<dbReference type="EMBL" id="CP070496">
    <property type="protein sequence ID" value="QSB05512.1"/>
    <property type="molecule type" value="Genomic_DNA"/>
</dbReference>
<feature type="binding site" evidence="9">
    <location>
        <begin position="109"/>
        <end position="119"/>
    </location>
    <ligand>
        <name>ATP</name>
        <dbReference type="ChEBI" id="CHEBI:30616"/>
    </ligand>
</feature>
<dbReference type="Gene3D" id="3.30.230.10">
    <property type="match status" value="1"/>
</dbReference>